<reference evidence="2" key="1">
    <citation type="submission" date="2016-01" db="EMBL/GenBank/DDBJ databases">
        <title>Draft genome of Chromobacterium sp. F49.</title>
        <authorList>
            <person name="Hong K.W."/>
        </authorList>
    </citation>
    <scope>NUCLEOTIDE SEQUENCE [LARGE SCALE GENOMIC DNA]</scope>
    <source>
        <strain evidence="2">CN3</strain>
    </source>
</reference>
<organism evidence="1 2">
    <name type="scientific">Sphingomonas hankookensis</name>
    <dbReference type="NCBI Taxonomy" id="563996"/>
    <lineage>
        <taxon>Bacteria</taxon>
        <taxon>Pseudomonadati</taxon>
        <taxon>Pseudomonadota</taxon>
        <taxon>Alphaproteobacteria</taxon>
        <taxon>Sphingomonadales</taxon>
        <taxon>Sphingomonadaceae</taxon>
        <taxon>Sphingomonas</taxon>
    </lineage>
</organism>
<evidence type="ECO:0000313" key="2">
    <source>
        <dbReference type="Proteomes" id="UP000076609"/>
    </source>
</evidence>
<dbReference type="RefSeq" id="WP_066690317.1">
    <property type="nucleotide sequence ID" value="NZ_LQQO01000016.1"/>
</dbReference>
<evidence type="ECO:0000313" key="1">
    <source>
        <dbReference type="EMBL" id="KZE14075.1"/>
    </source>
</evidence>
<comment type="caution">
    <text evidence="1">The sequence shown here is derived from an EMBL/GenBank/DDBJ whole genome shotgun (WGS) entry which is preliminary data.</text>
</comment>
<accession>A0ABR5YCA9</accession>
<dbReference type="EMBL" id="LQQO01000016">
    <property type="protein sequence ID" value="KZE14075.1"/>
    <property type="molecule type" value="Genomic_DNA"/>
</dbReference>
<dbReference type="Proteomes" id="UP000076609">
    <property type="component" value="Unassembled WGS sequence"/>
</dbReference>
<proteinExistence type="predicted"/>
<keyword evidence="2" id="KW-1185">Reference proteome</keyword>
<protein>
    <submittedName>
        <fullName evidence="1">Uncharacterized protein</fullName>
    </submittedName>
</protein>
<sequence length="185" mass="19864">MERVTLVGMLKLELPGRDVLLCDGGMVPYGGQLFQSSDDVFGTVGAFEALTEGVGDELPAGTITFLPRDTAAAVELSQPGYQNSRIRLWIGEVDEASGRLVGEPDLLADWQTDKTVLKRGAGTRSLDMVCVTRSQRLLARNEGNSLSSTAHQRVFAGERGFDNAVGMEVEVAWGVVSPPRGVQRA</sequence>
<name>A0ABR5YCA9_9SPHN</name>
<gene>
    <name evidence="1" type="ORF">AVT10_15090</name>
</gene>